<dbReference type="InterPro" id="IPR021888">
    <property type="entry name" value="DUF3499"/>
</dbReference>
<feature type="region of interest" description="Disordered" evidence="1">
    <location>
        <begin position="90"/>
        <end position="239"/>
    </location>
</feature>
<feature type="compositionally biased region" description="Low complexity" evidence="1">
    <location>
        <begin position="142"/>
        <end position="167"/>
    </location>
</feature>
<evidence type="ECO:0008006" key="4">
    <source>
        <dbReference type="Google" id="ProtNLM"/>
    </source>
</evidence>
<name>A0A4Y4D3L8_KOCVA</name>
<sequence length="239" mass="25271">MSRVAQETVPRRSCSKQTCNRDAVCTLTYVYSDSTAVIGALSARREPHAYDLCPVHADSLTAPRGWRVVRLEFPDGWGRDDVDAVVQAVRPDEEPVVRRSPRGPSLGAARPNGPAVPGARVLRDVSYRPDAPDADADDDAARPAADGRAADAATTRPSAGAGTSTGARRGDGTRRPAELPRDDTPAGVVGRTSPGVPPADSDEYSGTRRSSVNANPRPSTTGRSVPLPAALRTPHLRRP</sequence>
<dbReference type="AlphaFoldDB" id="A0A4Y4D3L8"/>
<gene>
    <name evidence="2" type="ORF">KVA01_04690</name>
</gene>
<proteinExistence type="predicted"/>
<dbReference type="Pfam" id="PF12005">
    <property type="entry name" value="DUF3499"/>
    <property type="match status" value="1"/>
</dbReference>
<evidence type="ECO:0000313" key="3">
    <source>
        <dbReference type="Proteomes" id="UP000315730"/>
    </source>
</evidence>
<feature type="compositionally biased region" description="Basic and acidic residues" evidence="1">
    <location>
        <begin position="168"/>
        <end position="184"/>
    </location>
</feature>
<reference evidence="2 3" key="1">
    <citation type="submission" date="2019-06" db="EMBL/GenBank/DDBJ databases">
        <title>Whole genome shotgun sequence of Kocuria varians NBRC 15358.</title>
        <authorList>
            <person name="Hosoyama A."/>
            <person name="Uohara A."/>
            <person name="Ohji S."/>
            <person name="Ichikawa N."/>
        </authorList>
    </citation>
    <scope>NUCLEOTIDE SEQUENCE [LARGE SCALE GENOMIC DNA]</scope>
    <source>
        <strain evidence="2 3">NBRC 15358</strain>
    </source>
</reference>
<feature type="compositionally biased region" description="Polar residues" evidence="1">
    <location>
        <begin position="207"/>
        <end position="223"/>
    </location>
</feature>
<evidence type="ECO:0000256" key="1">
    <source>
        <dbReference type="SAM" id="MobiDB-lite"/>
    </source>
</evidence>
<dbReference type="Proteomes" id="UP000315730">
    <property type="component" value="Unassembled WGS sequence"/>
</dbReference>
<dbReference type="EMBL" id="BJNW01000003">
    <property type="protein sequence ID" value="GEC98314.1"/>
    <property type="molecule type" value="Genomic_DNA"/>
</dbReference>
<dbReference type="STRING" id="1272.GCA_900014985_01934"/>
<evidence type="ECO:0000313" key="2">
    <source>
        <dbReference type="EMBL" id="GEC98314.1"/>
    </source>
</evidence>
<accession>A0A4Y4D3L8</accession>
<comment type="caution">
    <text evidence="2">The sequence shown here is derived from an EMBL/GenBank/DDBJ whole genome shotgun (WGS) entry which is preliminary data.</text>
</comment>
<keyword evidence="3" id="KW-1185">Reference proteome</keyword>
<protein>
    <recommendedName>
        <fullName evidence="4">DUF3499 domain-containing protein</fullName>
    </recommendedName>
</protein>
<feature type="compositionally biased region" description="Basic and acidic residues" evidence="1">
    <location>
        <begin position="121"/>
        <end position="131"/>
    </location>
</feature>
<organism evidence="2 3">
    <name type="scientific">Kocuria varians</name>
    <name type="common">Micrococcus varians</name>
    <dbReference type="NCBI Taxonomy" id="1272"/>
    <lineage>
        <taxon>Bacteria</taxon>
        <taxon>Bacillati</taxon>
        <taxon>Actinomycetota</taxon>
        <taxon>Actinomycetes</taxon>
        <taxon>Micrococcales</taxon>
        <taxon>Micrococcaceae</taxon>
        <taxon>Kocuria</taxon>
    </lineage>
</organism>